<comment type="caution">
    <text evidence="2">The sequence shown here is derived from an EMBL/GenBank/DDBJ whole genome shotgun (WGS) entry which is preliminary data.</text>
</comment>
<dbReference type="RefSeq" id="WP_185667306.1">
    <property type="nucleotide sequence ID" value="NZ_JABBJF010000004.1"/>
</dbReference>
<dbReference type="EMBL" id="JABBJF010000004">
    <property type="protein sequence ID" value="MBC1185572.1"/>
    <property type="molecule type" value="Genomic_DNA"/>
</dbReference>
<dbReference type="Proteomes" id="UP000607331">
    <property type="component" value="Unassembled WGS sequence"/>
</dbReference>
<dbReference type="InterPro" id="IPR007539">
    <property type="entry name" value="DUF551"/>
</dbReference>
<protein>
    <submittedName>
        <fullName evidence="2">DUF551 domain-containing protein</fullName>
    </submittedName>
</protein>
<proteinExistence type="predicted"/>
<organism evidence="2 3">
    <name type="scientific">Kluyvera sichuanensis</name>
    <dbReference type="NCBI Taxonomy" id="2725494"/>
    <lineage>
        <taxon>Bacteria</taxon>
        <taxon>Pseudomonadati</taxon>
        <taxon>Pseudomonadota</taxon>
        <taxon>Gammaproteobacteria</taxon>
        <taxon>Enterobacterales</taxon>
        <taxon>Enterobacteriaceae</taxon>
        <taxon>Kluyvera</taxon>
    </lineage>
</organism>
<keyword evidence="3" id="KW-1185">Reference proteome</keyword>
<reference evidence="2 3" key="1">
    <citation type="submission" date="2020-04" db="EMBL/GenBank/DDBJ databases">
        <title>The draft genome of Kluyvera sichuanensis strain SCKS090646.</title>
        <authorList>
            <person name="Wei L."/>
            <person name="Liu L."/>
            <person name="Feng Y."/>
            <person name="Zong Z."/>
        </authorList>
    </citation>
    <scope>NUCLEOTIDE SEQUENCE [LARGE SCALE GENOMIC DNA]</scope>
    <source>
        <strain evidence="2 3">090646</strain>
    </source>
</reference>
<evidence type="ECO:0000313" key="3">
    <source>
        <dbReference type="Proteomes" id="UP000607331"/>
    </source>
</evidence>
<evidence type="ECO:0000259" key="1">
    <source>
        <dbReference type="Pfam" id="PF04448"/>
    </source>
</evidence>
<accession>A0ABR6RR31</accession>
<gene>
    <name evidence="2" type="ORF">HII27_07550</name>
</gene>
<dbReference type="Pfam" id="PF04448">
    <property type="entry name" value="DUF551"/>
    <property type="match status" value="1"/>
</dbReference>
<evidence type="ECO:0000313" key="2">
    <source>
        <dbReference type="EMBL" id="MBC1185572.1"/>
    </source>
</evidence>
<name>A0ABR6RR31_9ENTR</name>
<sequence>MNNWIKVEDKKPENEVDVLCFDDSSGEQYVARMYFGGWSILSGVHVVSDSYECQPTHWMPLPESPVK</sequence>
<feature type="domain" description="DUF551" evidence="1">
    <location>
        <begin position="4"/>
        <end position="65"/>
    </location>
</feature>